<dbReference type="SUPFAM" id="SSF55729">
    <property type="entry name" value="Acyl-CoA N-acyltransferases (Nat)"/>
    <property type="match status" value="1"/>
</dbReference>
<evidence type="ECO:0000313" key="3">
    <source>
        <dbReference type="Proteomes" id="UP000429595"/>
    </source>
</evidence>
<dbReference type="EMBL" id="WEIO01000008">
    <property type="protein sequence ID" value="KAB7705655.1"/>
    <property type="molecule type" value="Genomic_DNA"/>
</dbReference>
<dbReference type="InterPro" id="IPR038764">
    <property type="entry name" value="GNAT_N_AcTrfase_prd"/>
</dbReference>
<dbReference type="PANTHER" id="PTHR41700">
    <property type="entry name" value="GCN5-RELATED N-ACETYLTRANSFERASE"/>
    <property type="match status" value="1"/>
</dbReference>
<dbReference type="AlphaFoldDB" id="A0A6I1FNQ1"/>
<dbReference type="CDD" id="cd04301">
    <property type="entry name" value="NAT_SF"/>
    <property type="match status" value="1"/>
</dbReference>
<evidence type="ECO:0000259" key="1">
    <source>
        <dbReference type="PROSITE" id="PS51186"/>
    </source>
</evidence>
<proteinExistence type="predicted"/>
<sequence>MQVLEKKIWQMDPIPIHQTITAHLNGGLLIGAFSEEELIGYSYGFAGFSNGRTYLCSHMLGIHPDHQKKGIGEALKEAQRKEAIRLGYELLTWTFDPLESVNAYLNMTKLKAVCSTYVVNCYGEMNDGLNKGLPSDRLKVEWWIQSPYVNGFQTLNEKSAIKLADYEKIEKGLPKISALHLEKVETTANVIVPVPKNFQEIKTTNFALALDWRMKTREIFTKLFNAGYAAVKLIKSDDEPVHYYLFVQREFIHL</sequence>
<gene>
    <name evidence="2" type="ORF">F9802_13505</name>
</gene>
<dbReference type="GO" id="GO:0016747">
    <property type="term" value="F:acyltransferase activity, transferring groups other than amino-acyl groups"/>
    <property type="evidence" value="ECO:0007669"/>
    <property type="project" value="InterPro"/>
</dbReference>
<feature type="domain" description="N-acetyltransferase" evidence="1">
    <location>
        <begin position="1"/>
        <end position="147"/>
    </location>
</feature>
<name>A0A6I1FNQ1_9BACI</name>
<dbReference type="PANTHER" id="PTHR41700:SF1">
    <property type="entry name" value="N-ACETYLTRANSFERASE DOMAIN-CONTAINING PROTEIN"/>
    <property type="match status" value="1"/>
</dbReference>
<protein>
    <submittedName>
        <fullName evidence="2">GNAT family N-acetyltransferase</fullName>
    </submittedName>
</protein>
<dbReference type="PROSITE" id="PS51186">
    <property type="entry name" value="GNAT"/>
    <property type="match status" value="1"/>
</dbReference>
<evidence type="ECO:0000313" key="2">
    <source>
        <dbReference type="EMBL" id="KAB7705655.1"/>
    </source>
</evidence>
<dbReference type="InterPro" id="IPR000182">
    <property type="entry name" value="GNAT_dom"/>
</dbReference>
<dbReference type="Proteomes" id="UP000429595">
    <property type="component" value="Unassembled WGS sequence"/>
</dbReference>
<dbReference type="InterPro" id="IPR016181">
    <property type="entry name" value="Acyl_CoA_acyltransferase"/>
</dbReference>
<keyword evidence="2" id="KW-0808">Transferase</keyword>
<comment type="caution">
    <text evidence="2">The sequence shown here is derived from an EMBL/GenBank/DDBJ whole genome shotgun (WGS) entry which is preliminary data.</text>
</comment>
<dbReference type="Gene3D" id="3.40.630.30">
    <property type="match status" value="1"/>
</dbReference>
<dbReference type="Pfam" id="PF00583">
    <property type="entry name" value="Acetyltransf_1"/>
    <property type="match status" value="1"/>
</dbReference>
<organism evidence="2 3">
    <name type="scientific">Bacillus aerolatus</name>
    <dbReference type="NCBI Taxonomy" id="2653354"/>
    <lineage>
        <taxon>Bacteria</taxon>
        <taxon>Bacillati</taxon>
        <taxon>Bacillota</taxon>
        <taxon>Bacilli</taxon>
        <taxon>Bacillales</taxon>
        <taxon>Bacillaceae</taxon>
        <taxon>Bacillus</taxon>
    </lineage>
</organism>
<keyword evidence="3" id="KW-1185">Reference proteome</keyword>
<reference evidence="2 3" key="1">
    <citation type="submission" date="2019-10" db="EMBL/GenBank/DDBJ databases">
        <title>Bacillus aerolatum sp. nov., isolated from bioaerosol of sport playgrounds.</title>
        <authorList>
            <person name="Chen P."/>
            <person name="Zhang G."/>
        </authorList>
    </citation>
    <scope>NUCLEOTIDE SEQUENCE [LARGE SCALE GENOMIC DNA]</scope>
    <source>
        <strain evidence="2 3">CX253</strain>
    </source>
</reference>
<accession>A0A6I1FNQ1</accession>